<comment type="caution">
    <text evidence="1">The sequence shown here is derived from an EMBL/GenBank/DDBJ whole genome shotgun (WGS) entry which is preliminary data.</text>
</comment>
<gene>
    <name evidence="1" type="ORF">A2161_01705</name>
</gene>
<organism evidence="1 2">
    <name type="scientific">Candidatus Schekmanbacteria bacterium RBG_13_48_7</name>
    <dbReference type="NCBI Taxonomy" id="1817878"/>
    <lineage>
        <taxon>Bacteria</taxon>
        <taxon>Candidatus Schekmaniibacteriota</taxon>
    </lineage>
</organism>
<dbReference type="Proteomes" id="UP000179266">
    <property type="component" value="Unassembled WGS sequence"/>
</dbReference>
<name>A0A1F7RMC2_9BACT</name>
<dbReference type="EMBL" id="MGDD01000313">
    <property type="protein sequence ID" value="OGL42601.1"/>
    <property type="molecule type" value="Genomic_DNA"/>
</dbReference>
<sequence>MGSFNSKILGRPVEVALFKSDAGPREKVSDPAELIKSDENSKFQIKLKPGFYMVSLQNSPDAYGEEIPDIKIVPGNYSLVLPASYLCEIPTPMQEEKIDKKDTPVAKEK</sequence>
<evidence type="ECO:0000313" key="1">
    <source>
        <dbReference type="EMBL" id="OGL42601.1"/>
    </source>
</evidence>
<evidence type="ECO:0000313" key="2">
    <source>
        <dbReference type="Proteomes" id="UP000179266"/>
    </source>
</evidence>
<protein>
    <submittedName>
        <fullName evidence="1">Uncharacterized protein</fullName>
    </submittedName>
</protein>
<dbReference type="AlphaFoldDB" id="A0A1F7RMC2"/>
<accession>A0A1F7RMC2</accession>
<proteinExistence type="predicted"/>
<reference evidence="1 2" key="1">
    <citation type="journal article" date="2016" name="Nat. Commun.">
        <title>Thousands of microbial genomes shed light on interconnected biogeochemical processes in an aquifer system.</title>
        <authorList>
            <person name="Anantharaman K."/>
            <person name="Brown C.T."/>
            <person name="Hug L.A."/>
            <person name="Sharon I."/>
            <person name="Castelle C.J."/>
            <person name="Probst A.J."/>
            <person name="Thomas B.C."/>
            <person name="Singh A."/>
            <person name="Wilkins M.J."/>
            <person name="Karaoz U."/>
            <person name="Brodie E.L."/>
            <person name="Williams K.H."/>
            <person name="Hubbard S.S."/>
            <person name="Banfield J.F."/>
        </authorList>
    </citation>
    <scope>NUCLEOTIDE SEQUENCE [LARGE SCALE GENOMIC DNA]</scope>
</reference>